<feature type="transmembrane region" description="Helical" evidence="6">
    <location>
        <begin position="359"/>
        <end position="380"/>
    </location>
</feature>
<name>A0A7R8XB03_9CRUS</name>
<dbReference type="AlphaFoldDB" id="A0A7R8XB03"/>
<dbReference type="PANTHER" id="PTHR12011">
    <property type="entry name" value="ADHESION G-PROTEIN COUPLED RECEPTOR"/>
    <property type="match status" value="1"/>
</dbReference>
<accession>A0A7R8XB03</accession>
<dbReference type="InterPro" id="IPR017981">
    <property type="entry name" value="GPCR_2-like_7TM"/>
</dbReference>
<dbReference type="EMBL" id="LR900027">
    <property type="protein sequence ID" value="CAD7243844.1"/>
    <property type="molecule type" value="Genomic_DNA"/>
</dbReference>
<sequence>MNATEKPQGFLDEFWEQLEDADPLQLLDDLTEVVLEKGELTGDEIEDMVEFIFPLFSKFVRSLGNYSSPLDRSKKFLVNYSQCIEEVLVSFDGWLDLTQKSRTKIFGNLTSILAACGLPLLDKLFVDHKIELEFKKSTSVLTVEVRSGERGTLLDDIVFPSAGSDTYLTVPASFQEDDGGDHYSYVGALYQVRDMDALLPGNQNSFGGNNAVNSGLLSFSAKARTTINLTLPATLTFRNTRSPRSPPYEEIWRHIHDGEEPTFIPQTHRCTFWNFNASVWDTEGLREVSSDHDITVCQSNHLTNFAVLMSIHGYVRGCEVAAVSLHFAFLCAFTWMALEGWRLRNPTARKQEGRNEFRYYLAVGYAVPVGIVVITAGVAFGTGARGYGEGEFCWLSSPGYIWAFAVPVLLVVVANSIILFRVVDAVRRQKRNLSVMRRHQSGGTQLGSAMRVFSLTILLGCGWLLGVLQMEVSPIFAYFFVIVGCSQVREGSWAIQMFAVE</sequence>
<keyword evidence="4 6" id="KW-0472">Membrane</keyword>
<dbReference type="SMART" id="SM00303">
    <property type="entry name" value="GPS"/>
    <property type="match status" value="1"/>
</dbReference>
<dbReference type="InterPro" id="IPR000832">
    <property type="entry name" value="GPCR_2_secretin-like"/>
</dbReference>
<dbReference type="Pfam" id="PF01825">
    <property type="entry name" value="GPS"/>
    <property type="match status" value="1"/>
</dbReference>
<keyword evidence="5" id="KW-1015">Disulfide bond</keyword>
<comment type="subcellular location">
    <subcellularLocation>
        <location evidence="1">Membrane</location>
        <topology evidence="1">Multi-pass membrane protein</topology>
    </subcellularLocation>
</comment>
<dbReference type="PANTHER" id="PTHR12011:SF347">
    <property type="entry name" value="FI21270P1-RELATED"/>
    <property type="match status" value="1"/>
</dbReference>
<dbReference type="GO" id="GO:0007166">
    <property type="term" value="P:cell surface receptor signaling pathway"/>
    <property type="evidence" value="ECO:0007669"/>
    <property type="project" value="InterPro"/>
</dbReference>
<feature type="transmembrane region" description="Helical" evidence="6">
    <location>
        <begin position="444"/>
        <end position="466"/>
    </location>
</feature>
<dbReference type="InterPro" id="IPR000203">
    <property type="entry name" value="GPS"/>
</dbReference>
<dbReference type="InterPro" id="IPR057244">
    <property type="entry name" value="GAIN_B"/>
</dbReference>
<evidence type="ECO:0000256" key="5">
    <source>
        <dbReference type="ARBA" id="ARBA00023157"/>
    </source>
</evidence>
<evidence type="ECO:0000259" key="7">
    <source>
        <dbReference type="PROSITE" id="PS50221"/>
    </source>
</evidence>
<protein>
    <submittedName>
        <fullName evidence="9">Uncharacterized protein</fullName>
    </submittedName>
</protein>
<evidence type="ECO:0000256" key="4">
    <source>
        <dbReference type="ARBA" id="ARBA00023136"/>
    </source>
</evidence>
<dbReference type="GO" id="GO:0005886">
    <property type="term" value="C:plasma membrane"/>
    <property type="evidence" value="ECO:0007669"/>
    <property type="project" value="TreeGrafter"/>
</dbReference>
<feature type="transmembrane region" description="Helical" evidence="6">
    <location>
        <begin position="320"/>
        <end position="338"/>
    </location>
</feature>
<gene>
    <name evidence="9" type="ORF">DSTB1V02_LOCUS3755</name>
</gene>
<keyword evidence="10" id="KW-1185">Reference proteome</keyword>
<dbReference type="PROSITE" id="PS50221">
    <property type="entry name" value="GAIN_B"/>
    <property type="match status" value="1"/>
</dbReference>
<keyword evidence="3 6" id="KW-1133">Transmembrane helix</keyword>
<feature type="domain" description="GAIN-B" evidence="7">
    <location>
        <begin position="132"/>
        <end position="315"/>
    </location>
</feature>
<feature type="transmembrane region" description="Helical" evidence="6">
    <location>
        <begin position="400"/>
        <end position="423"/>
    </location>
</feature>
<dbReference type="PROSITE" id="PS50261">
    <property type="entry name" value="G_PROTEIN_RECEP_F2_4"/>
    <property type="match status" value="1"/>
</dbReference>
<dbReference type="PRINTS" id="PR00249">
    <property type="entry name" value="GPCRSECRETIN"/>
</dbReference>
<evidence type="ECO:0000313" key="9">
    <source>
        <dbReference type="EMBL" id="CAD7243844.1"/>
    </source>
</evidence>
<dbReference type="OrthoDB" id="5989160at2759"/>
<dbReference type="Gene3D" id="1.20.1070.10">
    <property type="entry name" value="Rhodopsin 7-helix transmembrane proteins"/>
    <property type="match status" value="1"/>
</dbReference>
<evidence type="ECO:0000313" key="10">
    <source>
        <dbReference type="Proteomes" id="UP000677054"/>
    </source>
</evidence>
<dbReference type="EMBL" id="CAJPEV010000510">
    <property type="protein sequence ID" value="CAG0885991.1"/>
    <property type="molecule type" value="Genomic_DNA"/>
</dbReference>
<evidence type="ECO:0000256" key="1">
    <source>
        <dbReference type="ARBA" id="ARBA00004141"/>
    </source>
</evidence>
<feature type="domain" description="G-protein coupled receptors family 2 profile 2" evidence="8">
    <location>
        <begin position="317"/>
        <end position="487"/>
    </location>
</feature>
<reference evidence="9" key="1">
    <citation type="submission" date="2020-11" db="EMBL/GenBank/DDBJ databases">
        <authorList>
            <person name="Tran Van P."/>
        </authorList>
    </citation>
    <scope>NUCLEOTIDE SEQUENCE</scope>
</reference>
<evidence type="ECO:0000256" key="6">
    <source>
        <dbReference type="SAM" id="Phobius"/>
    </source>
</evidence>
<evidence type="ECO:0000256" key="3">
    <source>
        <dbReference type="ARBA" id="ARBA00022989"/>
    </source>
</evidence>
<keyword evidence="2 6" id="KW-0812">Transmembrane</keyword>
<organism evidence="9">
    <name type="scientific">Darwinula stevensoni</name>
    <dbReference type="NCBI Taxonomy" id="69355"/>
    <lineage>
        <taxon>Eukaryota</taxon>
        <taxon>Metazoa</taxon>
        <taxon>Ecdysozoa</taxon>
        <taxon>Arthropoda</taxon>
        <taxon>Crustacea</taxon>
        <taxon>Oligostraca</taxon>
        <taxon>Ostracoda</taxon>
        <taxon>Podocopa</taxon>
        <taxon>Podocopida</taxon>
        <taxon>Darwinulocopina</taxon>
        <taxon>Darwinuloidea</taxon>
        <taxon>Darwinulidae</taxon>
        <taxon>Darwinula</taxon>
    </lineage>
</organism>
<proteinExistence type="predicted"/>
<dbReference type="GO" id="GO:0004930">
    <property type="term" value="F:G protein-coupled receptor activity"/>
    <property type="evidence" value="ECO:0007669"/>
    <property type="project" value="InterPro"/>
</dbReference>
<dbReference type="Proteomes" id="UP000677054">
    <property type="component" value="Unassembled WGS sequence"/>
</dbReference>
<evidence type="ECO:0000259" key="8">
    <source>
        <dbReference type="PROSITE" id="PS50261"/>
    </source>
</evidence>
<evidence type="ECO:0000256" key="2">
    <source>
        <dbReference type="ARBA" id="ARBA00022692"/>
    </source>
</evidence>
<dbReference type="Pfam" id="PF00002">
    <property type="entry name" value="7tm_2"/>
    <property type="match status" value="1"/>
</dbReference>